<dbReference type="CDD" id="cd16914">
    <property type="entry name" value="EcfT"/>
    <property type="match status" value="1"/>
</dbReference>
<comment type="caution">
    <text evidence="7">The sequence shown here is derived from an EMBL/GenBank/DDBJ whole genome shotgun (WGS) entry which is preliminary data.</text>
</comment>
<organism evidence="7 8">
    <name type="scientific">Candidatus Electrothrix aarhusensis</name>
    <dbReference type="NCBI Taxonomy" id="1859131"/>
    <lineage>
        <taxon>Bacteria</taxon>
        <taxon>Pseudomonadati</taxon>
        <taxon>Thermodesulfobacteriota</taxon>
        <taxon>Desulfobulbia</taxon>
        <taxon>Desulfobulbales</taxon>
        <taxon>Desulfobulbaceae</taxon>
        <taxon>Candidatus Electrothrix</taxon>
    </lineage>
</organism>
<evidence type="ECO:0000313" key="7">
    <source>
        <dbReference type="EMBL" id="RWX43148.1"/>
    </source>
</evidence>
<dbReference type="Proteomes" id="UP000287853">
    <property type="component" value="Unassembled WGS sequence"/>
</dbReference>
<feature type="transmembrane region" description="Helical" evidence="6">
    <location>
        <begin position="66"/>
        <end position="84"/>
    </location>
</feature>
<dbReference type="NCBIfam" id="TIGR02454">
    <property type="entry name" value="ECF_T_CbiQ"/>
    <property type="match status" value="1"/>
</dbReference>
<dbReference type="PANTHER" id="PTHR34857">
    <property type="entry name" value="SLL0384 PROTEIN"/>
    <property type="match status" value="1"/>
</dbReference>
<protein>
    <submittedName>
        <fullName evidence="7">Cobalt/nickel transport system permease protein</fullName>
    </submittedName>
</protein>
<proteinExistence type="predicted"/>
<dbReference type="InterPro" id="IPR012809">
    <property type="entry name" value="ECF_CbiQ"/>
</dbReference>
<feature type="transmembrane region" description="Helical" evidence="6">
    <location>
        <begin position="231"/>
        <end position="250"/>
    </location>
</feature>
<feature type="transmembrane region" description="Helical" evidence="6">
    <location>
        <begin position="38"/>
        <end position="59"/>
    </location>
</feature>
<dbReference type="PANTHER" id="PTHR34857:SF2">
    <property type="entry name" value="SLL0384 PROTEIN"/>
    <property type="match status" value="1"/>
</dbReference>
<evidence type="ECO:0000256" key="4">
    <source>
        <dbReference type="ARBA" id="ARBA00022989"/>
    </source>
</evidence>
<dbReference type="EMBL" id="MTKO01000129">
    <property type="protein sequence ID" value="RWX43148.1"/>
    <property type="molecule type" value="Genomic_DNA"/>
</dbReference>
<evidence type="ECO:0000313" key="8">
    <source>
        <dbReference type="Proteomes" id="UP000287853"/>
    </source>
</evidence>
<evidence type="ECO:0000256" key="5">
    <source>
        <dbReference type="ARBA" id="ARBA00023136"/>
    </source>
</evidence>
<gene>
    <name evidence="7" type="ORF">H206_00580</name>
</gene>
<keyword evidence="8" id="KW-1185">Reference proteome</keyword>
<name>A0A444IQL9_9BACT</name>
<keyword evidence="4 6" id="KW-1133">Transmembrane helix</keyword>
<dbReference type="InterPro" id="IPR051611">
    <property type="entry name" value="ECF_transporter_component"/>
</dbReference>
<evidence type="ECO:0000256" key="3">
    <source>
        <dbReference type="ARBA" id="ARBA00022692"/>
    </source>
</evidence>
<reference evidence="7 8" key="1">
    <citation type="submission" date="2017-01" db="EMBL/GenBank/DDBJ databases">
        <title>The cable genome- insights into the physiology and evolution of filamentous bacteria capable of sulfide oxidation via long distance electron transfer.</title>
        <authorList>
            <person name="Schreiber L."/>
            <person name="Bjerg J.T."/>
            <person name="Boggild A."/>
            <person name="Van De Vossenberg J."/>
            <person name="Meysman F."/>
            <person name="Nielsen L.P."/>
            <person name="Schramm A."/>
            <person name="Kjeldsen K.U."/>
        </authorList>
    </citation>
    <scope>NUCLEOTIDE SEQUENCE [LARGE SCALE GENOMIC DNA]</scope>
    <source>
        <strain evidence="7">MCF</strain>
    </source>
</reference>
<keyword evidence="3 6" id="KW-0812">Transmembrane</keyword>
<keyword evidence="2" id="KW-1003">Cell membrane</keyword>
<dbReference type="GO" id="GO:0043190">
    <property type="term" value="C:ATP-binding cassette (ABC) transporter complex"/>
    <property type="evidence" value="ECO:0007669"/>
    <property type="project" value="InterPro"/>
</dbReference>
<sequence>MTFEQFSNGTSFLHRADPRGKLISTGILSLVIALSQTWAPALLGFLLAFTLVLTAHLSWRKLFHRLLIVNSFNLLLCLILPLTYTAGKNISFIGINLSSTGFFLALLITVKSNAVILLFISLLATSTAAQLGHGLQQLRLSPKLCLLLLFSYRYIALIQQEMFRLQRAATLRCFQPRTNLHTYKTYSYMLGMMLVRSWNRAARIQQAMELRGFSGHFYSLYDSDGMQKSDLLLLTILLLTGVGLAGLEILSR</sequence>
<keyword evidence="5 6" id="KW-0472">Membrane</keyword>
<evidence type="ECO:0000256" key="1">
    <source>
        <dbReference type="ARBA" id="ARBA00004651"/>
    </source>
</evidence>
<dbReference type="Pfam" id="PF02361">
    <property type="entry name" value="CbiQ"/>
    <property type="match status" value="1"/>
</dbReference>
<accession>A0A444IQL9</accession>
<evidence type="ECO:0000256" key="6">
    <source>
        <dbReference type="SAM" id="Phobius"/>
    </source>
</evidence>
<dbReference type="AlphaFoldDB" id="A0A444IQL9"/>
<dbReference type="GO" id="GO:0006824">
    <property type="term" value="P:cobalt ion transport"/>
    <property type="evidence" value="ECO:0007669"/>
    <property type="project" value="InterPro"/>
</dbReference>
<dbReference type="InterPro" id="IPR003339">
    <property type="entry name" value="ABC/ECF_trnsptr_transmembrane"/>
</dbReference>
<evidence type="ECO:0000256" key="2">
    <source>
        <dbReference type="ARBA" id="ARBA00022475"/>
    </source>
</evidence>
<comment type="subcellular location">
    <subcellularLocation>
        <location evidence="1">Cell membrane</location>
        <topology evidence="1">Multi-pass membrane protein</topology>
    </subcellularLocation>
</comment>